<accession>A0A9Q8CIF4</accession>
<comment type="caution">
    <text evidence="1">The sequence shown here is derived from an EMBL/GenBank/DDBJ whole genome shotgun (WGS) entry which is preliminary data.</text>
</comment>
<reference evidence="1 2" key="1">
    <citation type="submission" date="2019-01" db="EMBL/GenBank/DDBJ databases">
        <title>Draft genome sequences of the type strains of six Macrococcus species.</title>
        <authorList>
            <person name="Mazhar S."/>
            <person name="Altermann E."/>
            <person name="Hill C."/>
            <person name="Mcauliffe O."/>
        </authorList>
    </citation>
    <scope>NUCLEOTIDE SEQUENCE [LARGE SCALE GENOMIC DNA]</scope>
    <source>
        <strain evidence="1 2">ATCC 51828</strain>
    </source>
</reference>
<dbReference type="Proteomes" id="UP000295280">
    <property type="component" value="Unassembled WGS sequence"/>
</dbReference>
<name>A0A9Q8CIF4_9STAP</name>
<evidence type="ECO:0000313" key="1">
    <source>
        <dbReference type="EMBL" id="TDM02436.1"/>
    </source>
</evidence>
<dbReference type="EMBL" id="SCWD01000002">
    <property type="protein sequence ID" value="TDM02436.1"/>
    <property type="molecule type" value="Genomic_DNA"/>
</dbReference>
<keyword evidence="2" id="KW-1185">Reference proteome</keyword>
<dbReference type="AlphaFoldDB" id="A0A9Q8CIF4"/>
<protein>
    <submittedName>
        <fullName evidence="1">Uncharacterized protein</fullName>
    </submittedName>
</protein>
<sequence>MFMISEDILLEQLPAELRQLIVARDIEAIVGYFFEYDIEERRIADALSRYAIVKDEGLLHSAAAEVYMHCLPYLDDAFQLAFYHQWRELELTEFNDQVLLRSFLQNKIHPDFELIPAACYEFVEDKLFKYEGKNLNVRNNKDC</sequence>
<organism evidence="1 2">
    <name type="scientific">Macrococcus carouselicus</name>
    <dbReference type="NCBI Taxonomy" id="69969"/>
    <lineage>
        <taxon>Bacteria</taxon>
        <taxon>Bacillati</taxon>
        <taxon>Bacillota</taxon>
        <taxon>Bacilli</taxon>
        <taxon>Bacillales</taxon>
        <taxon>Staphylococcaceae</taxon>
        <taxon>Macrococcus</taxon>
    </lineage>
</organism>
<proteinExistence type="predicted"/>
<gene>
    <name evidence="1" type="ORF">ERX40_07735</name>
</gene>
<evidence type="ECO:0000313" key="2">
    <source>
        <dbReference type="Proteomes" id="UP000295280"/>
    </source>
</evidence>